<gene>
    <name evidence="1" type="ORF">FA13DRAFT_1714328</name>
</gene>
<dbReference type="AlphaFoldDB" id="A0A4Y7SSL8"/>
<comment type="caution">
    <text evidence="1">The sequence shown here is derived from an EMBL/GenBank/DDBJ whole genome shotgun (WGS) entry which is preliminary data.</text>
</comment>
<dbReference type="EMBL" id="QPFP01000062">
    <property type="protein sequence ID" value="TEB24857.1"/>
    <property type="molecule type" value="Genomic_DNA"/>
</dbReference>
<name>A0A4Y7SSL8_COPMI</name>
<organism evidence="1 2">
    <name type="scientific">Coprinellus micaceus</name>
    <name type="common">Glistening ink-cap mushroom</name>
    <name type="synonym">Coprinus micaceus</name>
    <dbReference type="NCBI Taxonomy" id="71717"/>
    <lineage>
        <taxon>Eukaryota</taxon>
        <taxon>Fungi</taxon>
        <taxon>Dikarya</taxon>
        <taxon>Basidiomycota</taxon>
        <taxon>Agaricomycotina</taxon>
        <taxon>Agaricomycetes</taxon>
        <taxon>Agaricomycetidae</taxon>
        <taxon>Agaricales</taxon>
        <taxon>Agaricineae</taxon>
        <taxon>Psathyrellaceae</taxon>
        <taxon>Coprinellus</taxon>
    </lineage>
</organism>
<reference evidence="1 2" key="1">
    <citation type="journal article" date="2019" name="Nat. Ecol. Evol.">
        <title>Megaphylogeny resolves global patterns of mushroom evolution.</title>
        <authorList>
            <person name="Varga T."/>
            <person name="Krizsan K."/>
            <person name="Foldi C."/>
            <person name="Dima B."/>
            <person name="Sanchez-Garcia M."/>
            <person name="Sanchez-Ramirez S."/>
            <person name="Szollosi G.J."/>
            <person name="Szarkandi J.G."/>
            <person name="Papp V."/>
            <person name="Albert L."/>
            <person name="Andreopoulos W."/>
            <person name="Angelini C."/>
            <person name="Antonin V."/>
            <person name="Barry K.W."/>
            <person name="Bougher N.L."/>
            <person name="Buchanan P."/>
            <person name="Buyck B."/>
            <person name="Bense V."/>
            <person name="Catcheside P."/>
            <person name="Chovatia M."/>
            <person name="Cooper J."/>
            <person name="Damon W."/>
            <person name="Desjardin D."/>
            <person name="Finy P."/>
            <person name="Geml J."/>
            <person name="Haridas S."/>
            <person name="Hughes K."/>
            <person name="Justo A."/>
            <person name="Karasinski D."/>
            <person name="Kautmanova I."/>
            <person name="Kiss B."/>
            <person name="Kocsube S."/>
            <person name="Kotiranta H."/>
            <person name="LaButti K.M."/>
            <person name="Lechner B.E."/>
            <person name="Liimatainen K."/>
            <person name="Lipzen A."/>
            <person name="Lukacs Z."/>
            <person name="Mihaltcheva S."/>
            <person name="Morgado L.N."/>
            <person name="Niskanen T."/>
            <person name="Noordeloos M.E."/>
            <person name="Ohm R.A."/>
            <person name="Ortiz-Santana B."/>
            <person name="Ovrebo C."/>
            <person name="Racz N."/>
            <person name="Riley R."/>
            <person name="Savchenko A."/>
            <person name="Shiryaev A."/>
            <person name="Soop K."/>
            <person name="Spirin V."/>
            <person name="Szebenyi C."/>
            <person name="Tomsovsky M."/>
            <person name="Tulloss R.E."/>
            <person name="Uehling J."/>
            <person name="Grigoriev I.V."/>
            <person name="Vagvolgyi C."/>
            <person name="Papp T."/>
            <person name="Martin F.M."/>
            <person name="Miettinen O."/>
            <person name="Hibbett D.S."/>
            <person name="Nagy L.G."/>
        </authorList>
    </citation>
    <scope>NUCLEOTIDE SEQUENCE [LARGE SCALE GENOMIC DNA]</scope>
    <source>
        <strain evidence="1 2">FP101781</strain>
    </source>
</reference>
<keyword evidence="2" id="KW-1185">Reference proteome</keyword>
<dbReference type="Proteomes" id="UP000298030">
    <property type="component" value="Unassembled WGS sequence"/>
</dbReference>
<evidence type="ECO:0000313" key="1">
    <source>
        <dbReference type="EMBL" id="TEB24857.1"/>
    </source>
</evidence>
<evidence type="ECO:0000313" key="2">
    <source>
        <dbReference type="Proteomes" id="UP000298030"/>
    </source>
</evidence>
<sequence length="241" mass="26768">MALLMSLVIKQAVPQPTATKYPFGVLRSPDMTDQAAKTGRLEGGLDGDVIYEVREELAAPVTNPTPELFEYPLRRPIPLGHVRDLIKYEKAQSPCVCVEVPWKRALEQRPARACSMPHETVRRRAPVDSLRPQLGLLIKFARVHRRPSVNTVTGMNTSTKPRTSWNRRARTLGRGAMRESRSSYASWPHPRCRLGLEGDVKEGDKPRFPFAVRGSAGHRSTSGALICEGEFLCGMQAAPST</sequence>
<protein>
    <submittedName>
        <fullName evidence="1">Uncharacterized protein</fullName>
    </submittedName>
</protein>
<proteinExistence type="predicted"/>
<accession>A0A4Y7SSL8</accession>